<keyword evidence="6" id="KW-1133">Transmembrane helix</keyword>
<dbReference type="Pfam" id="PF14360">
    <property type="entry name" value="PAP2_C"/>
    <property type="match status" value="1"/>
</dbReference>
<evidence type="ECO:0000256" key="8">
    <source>
        <dbReference type="ARBA" id="ARBA00023136"/>
    </source>
</evidence>
<proteinExistence type="inferred from homology"/>
<dbReference type="GO" id="GO:0005886">
    <property type="term" value="C:plasma membrane"/>
    <property type="evidence" value="ECO:0007669"/>
    <property type="project" value="TreeGrafter"/>
</dbReference>
<dbReference type="InterPro" id="IPR025749">
    <property type="entry name" value="Sphingomyelin_synth-like_dom"/>
</dbReference>
<dbReference type="PANTHER" id="PTHR21290:SF50">
    <property type="entry name" value="SPHINGOMYELIN SYNTHASE-LIKE DOMAIN-CONTAINING PROTEIN"/>
    <property type="match status" value="1"/>
</dbReference>
<evidence type="ECO:0000256" key="4">
    <source>
        <dbReference type="ARBA" id="ARBA00022692"/>
    </source>
</evidence>
<comment type="caution">
    <text evidence="10">The sequence shown here is derived from an EMBL/GenBank/DDBJ whole genome shotgun (WGS) entry which is preliminary data.</text>
</comment>
<dbReference type="EMBL" id="JAIWQS010000010">
    <property type="protein sequence ID" value="KAJ8752393.1"/>
    <property type="molecule type" value="Genomic_DNA"/>
</dbReference>
<evidence type="ECO:0000256" key="6">
    <source>
        <dbReference type="ARBA" id="ARBA00022989"/>
    </source>
</evidence>
<dbReference type="Proteomes" id="UP001159364">
    <property type="component" value="Linkage Group LG10"/>
</dbReference>
<feature type="domain" description="Sphingomyelin synthase-like" evidence="9">
    <location>
        <begin position="328"/>
        <end position="387"/>
    </location>
</feature>
<evidence type="ECO:0000256" key="7">
    <source>
        <dbReference type="ARBA" id="ARBA00023098"/>
    </source>
</evidence>
<evidence type="ECO:0000256" key="2">
    <source>
        <dbReference type="ARBA" id="ARBA00005441"/>
    </source>
</evidence>
<protein>
    <recommendedName>
        <fullName evidence="9">Sphingomyelin synthase-like domain-containing protein</fullName>
    </recommendedName>
</protein>
<organism evidence="10 11">
    <name type="scientific">Erythroxylum novogranatense</name>
    <dbReference type="NCBI Taxonomy" id="1862640"/>
    <lineage>
        <taxon>Eukaryota</taxon>
        <taxon>Viridiplantae</taxon>
        <taxon>Streptophyta</taxon>
        <taxon>Embryophyta</taxon>
        <taxon>Tracheophyta</taxon>
        <taxon>Spermatophyta</taxon>
        <taxon>Magnoliopsida</taxon>
        <taxon>eudicotyledons</taxon>
        <taxon>Gunneridae</taxon>
        <taxon>Pentapetalae</taxon>
        <taxon>rosids</taxon>
        <taxon>fabids</taxon>
        <taxon>Malpighiales</taxon>
        <taxon>Erythroxylaceae</taxon>
        <taxon>Erythroxylum</taxon>
    </lineage>
</organism>
<dbReference type="AlphaFoldDB" id="A0AAV8SK06"/>
<keyword evidence="8" id="KW-0472">Membrane</keyword>
<dbReference type="InterPro" id="IPR045221">
    <property type="entry name" value="Sphingomyelin_synth-like"/>
</dbReference>
<gene>
    <name evidence="10" type="ORF">K2173_004029</name>
</gene>
<keyword evidence="3" id="KW-0808">Transferase</keyword>
<evidence type="ECO:0000256" key="5">
    <source>
        <dbReference type="ARBA" id="ARBA00022919"/>
    </source>
</evidence>
<comment type="subcellular location">
    <subcellularLocation>
        <location evidence="1">Membrane</location>
        <topology evidence="1">Multi-pass membrane protein</topology>
    </subcellularLocation>
</comment>
<accession>A0AAV8SK06</accession>
<keyword evidence="5" id="KW-0746">Sphingolipid metabolism</keyword>
<dbReference type="GO" id="GO:0045140">
    <property type="term" value="F:inositol phosphoceramide synthase activity"/>
    <property type="evidence" value="ECO:0007669"/>
    <property type="project" value="TreeGrafter"/>
</dbReference>
<comment type="similarity">
    <text evidence="2">Belongs to the sphingomyelin synthase family.</text>
</comment>
<reference evidence="10 11" key="1">
    <citation type="submission" date="2021-09" db="EMBL/GenBank/DDBJ databases">
        <title>Genomic insights and catalytic innovation underlie evolution of tropane alkaloids biosynthesis.</title>
        <authorList>
            <person name="Wang Y.-J."/>
            <person name="Tian T."/>
            <person name="Huang J.-P."/>
            <person name="Huang S.-X."/>
        </authorList>
    </citation>
    <scope>NUCLEOTIDE SEQUENCE [LARGE SCALE GENOMIC DNA]</scope>
    <source>
        <strain evidence="10">KIB-2018</strain>
        <tissue evidence="10">Leaf</tissue>
    </source>
</reference>
<dbReference type="GO" id="GO:0046513">
    <property type="term" value="P:ceramide biosynthetic process"/>
    <property type="evidence" value="ECO:0007669"/>
    <property type="project" value="TreeGrafter"/>
</dbReference>
<dbReference type="GO" id="GO:0047493">
    <property type="term" value="F:ceramide cholinephosphotransferase activity"/>
    <property type="evidence" value="ECO:0007669"/>
    <property type="project" value="TreeGrafter"/>
</dbReference>
<evidence type="ECO:0000313" key="11">
    <source>
        <dbReference type="Proteomes" id="UP001159364"/>
    </source>
</evidence>
<dbReference type="GO" id="GO:0005789">
    <property type="term" value="C:endoplasmic reticulum membrane"/>
    <property type="evidence" value="ECO:0007669"/>
    <property type="project" value="TreeGrafter"/>
</dbReference>
<dbReference type="GO" id="GO:0005802">
    <property type="term" value="C:trans-Golgi network"/>
    <property type="evidence" value="ECO:0007669"/>
    <property type="project" value="TreeGrafter"/>
</dbReference>
<dbReference type="GO" id="GO:0033188">
    <property type="term" value="F:sphingomyelin synthase activity"/>
    <property type="evidence" value="ECO:0007669"/>
    <property type="project" value="TreeGrafter"/>
</dbReference>
<dbReference type="PANTHER" id="PTHR21290">
    <property type="entry name" value="SPHINGOMYELIN SYNTHETASE"/>
    <property type="match status" value="1"/>
</dbReference>
<keyword evidence="7" id="KW-0443">Lipid metabolism</keyword>
<evidence type="ECO:0000313" key="10">
    <source>
        <dbReference type="EMBL" id="KAJ8752393.1"/>
    </source>
</evidence>
<evidence type="ECO:0000256" key="1">
    <source>
        <dbReference type="ARBA" id="ARBA00004141"/>
    </source>
</evidence>
<keyword evidence="11" id="KW-1185">Reference proteome</keyword>
<evidence type="ECO:0000256" key="3">
    <source>
        <dbReference type="ARBA" id="ARBA00022679"/>
    </source>
</evidence>
<name>A0AAV8SK06_9ROSI</name>
<dbReference type="GO" id="GO:0000139">
    <property type="term" value="C:Golgi membrane"/>
    <property type="evidence" value="ECO:0007669"/>
    <property type="project" value="TreeGrafter"/>
</dbReference>
<evidence type="ECO:0000259" key="9">
    <source>
        <dbReference type="Pfam" id="PF14360"/>
    </source>
</evidence>
<keyword evidence="4" id="KW-0812">Transmembrane</keyword>
<sequence>MSGHRLHLLQVGEFSYEFGASSDIAPLVTSSNLNIDTLILKKPLLDTLFGDHVTIISEDSTDGAGNPKGVFLQSIDIKVRPFKTLARRVSNSSSSTTYQSNDFMATSLKPRENDDTKEITQVFDNTSTFSFYLSQRLRGFSPKPFCFPLYFIHQLLTYGLQLLPNMSKISKASTFISESPHSLWFSLCRKFCSEFSIEISLVAENWKLLLAGIAFQYIHGLAAHGIHYLHRPGPLLRDTGFFLLPELGQDKAYVSETLFAFIFCSFALWTFHPFIFQNKRFIHSHLVLGSCLVSGANVSFRAQDVLNCPLQTAVELLIINFSKGVNYGCGDLIFSSHMIFTLVFVRTFHKHGTRRCIKQFAWLLAILQSLLILASRKHYSVDVVVAW</sequence>